<name>A0A199UWG5_ANACO</name>
<dbReference type="Pfam" id="PF03810">
    <property type="entry name" value="IBN_N"/>
    <property type="match status" value="1"/>
</dbReference>
<reference evidence="5 6" key="1">
    <citation type="journal article" date="2016" name="DNA Res.">
        <title>The draft genome of MD-2 pineapple using hybrid error correction of long reads.</title>
        <authorList>
            <person name="Redwan R.M."/>
            <person name="Saidin A."/>
            <person name="Kumar S.V."/>
        </authorList>
    </citation>
    <scope>NUCLEOTIDE SEQUENCE [LARGE SCALE GENOMIC DNA]</scope>
    <source>
        <strain evidence="6">cv. MD2</strain>
        <tissue evidence="5">Leaf</tissue>
    </source>
</reference>
<dbReference type="SUPFAM" id="SSF48371">
    <property type="entry name" value="ARM repeat"/>
    <property type="match status" value="1"/>
</dbReference>
<comment type="caution">
    <text evidence="5">The sequence shown here is derived from an EMBL/GenBank/DDBJ whole genome shotgun (WGS) entry which is preliminary data.</text>
</comment>
<dbReference type="GO" id="GO:0005635">
    <property type="term" value="C:nuclear envelope"/>
    <property type="evidence" value="ECO:0007669"/>
    <property type="project" value="TreeGrafter"/>
</dbReference>
<protein>
    <recommendedName>
        <fullName evidence="4">Importin N-terminal domain-containing protein</fullName>
    </recommendedName>
</protein>
<dbReference type="GO" id="GO:0005829">
    <property type="term" value="C:cytosol"/>
    <property type="evidence" value="ECO:0007669"/>
    <property type="project" value="TreeGrafter"/>
</dbReference>
<sequence length="1027" mass="113911">MVTLIPDVSRLLADTLSTEKSTVDSATEGLDRLSRVPLFPLSLLAVATGGESHGRRVAAATYLKNFTRRRMDEVPSSPELHREFRNQLAQALLQTEPAILKVLVEAFRLVISKDFVKENSWPELVPELKLVIQNSNLISQSEHSQWNTVNALTVLQTIIRPFQYFLNPKLPKEPVPPQLELIATDILAPLQVTFHHFVDKALSFEDKLQVEYDQILLIICKCMYFAVRSYMPSALIPILPPFCHDLFRIMNSLSLNGASSDDGYVMRLKTAKRSLIIFCSLVTRHRKHADKLMPSIVDCALKIAKQSANISKLDSLSERIVSLAFDVISHVLETGPGWRLVSSHFSSLLDSAIFPALTLNQKDISEWEEDHDEYMRKNLPSELDEISGWAEDLFTARKSAINLLGVMALSKGPPVVSAVSKRKKGDKSKGKQQQSSIGELLVIPFLSKFPIPSDGEDISSKTVQDYYGVLMAYGGLQDFLRERSSDYTTTLVRIRVLPLYSLHQCAPYLIASANWILGELVSCLPEAMSADIYNSLTKALSTPDIGDISCYPVRASAAGAISELLENDYFPPDWLSLLGVLVNRIGEGDENESSLLFHLLGAIVKSGEEKVAAHIPDIITSIAGAISKQLPPIPEPWPQVVERGFAALTVMAQALEDSMPSDETKQQEKRKWQSDQAAVARIVSALLQKGWLTPVGFTGATVSAALPPPSCINDCSALLGFIMRSVATPDEVRDLKLAELISVWAYLVADWHSWEEMEDQAIFIAIKEAIDFHQRLDSGGFFMRRTPSWILNGSTSSIVECVSAFVTEAITAYPSAMWRACSCVHVLLNIPNFASDTEVVKRKISLGFAHSAFSRFKDISNKPSGLWKPLLLAISSCYISYPEIIEQALSENEDNGFAIWASGLARISSNSFDPGLSSESEIRGLSDFWPAQKDSEDDVREETEEEFLHRYAAAADELTEMVDEGDIEDEAQDIELGSLGEVDVEKVVFSLISHHQNLLQLQTLPPSLVQSILGAFPEFEQFFRVSC</sequence>
<evidence type="ECO:0000259" key="4">
    <source>
        <dbReference type="Pfam" id="PF03810"/>
    </source>
</evidence>
<dbReference type="GO" id="GO:0005049">
    <property type="term" value="F:nuclear export signal receptor activity"/>
    <property type="evidence" value="ECO:0007669"/>
    <property type="project" value="TreeGrafter"/>
</dbReference>
<dbReference type="Gene3D" id="1.25.10.10">
    <property type="entry name" value="Leucine-rich Repeat Variant"/>
    <property type="match status" value="1"/>
</dbReference>
<dbReference type="InterPro" id="IPR011989">
    <property type="entry name" value="ARM-like"/>
</dbReference>
<organism evidence="5 6">
    <name type="scientific">Ananas comosus</name>
    <name type="common">Pineapple</name>
    <name type="synonym">Ananas ananas</name>
    <dbReference type="NCBI Taxonomy" id="4615"/>
    <lineage>
        <taxon>Eukaryota</taxon>
        <taxon>Viridiplantae</taxon>
        <taxon>Streptophyta</taxon>
        <taxon>Embryophyta</taxon>
        <taxon>Tracheophyta</taxon>
        <taxon>Spermatophyta</taxon>
        <taxon>Magnoliopsida</taxon>
        <taxon>Liliopsida</taxon>
        <taxon>Poales</taxon>
        <taxon>Bromeliaceae</taxon>
        <taxon>Bromelioideae</taxon>
        <taxon>Ananas</taxon>
    </lineage>
</organism>
<dbReference type="GO" id="GO:0006611">
    <property type="term" value="P:protein export from nucleus"/>
    <property type="evidence" value="ECO:0007669"/>
    <property type="project" value="TreeGrafter"/>
</dbReference>
<dbReference type="Proteomes" id="UP000092600">
    <property type="component" value="Unassembled WGS sequence"/>
</dbReference>
<evidence type="ECO:0000313" key="6">
    <source>
        <dbReference type="Proteomes" id="UP000092600"/>
    </source>
</evidence>
<evidence type="ECO:0000256" key="1">
    <source>
        <dbReference type="ARBA" id="ARBA00004123"/>
    </source>
</evidence>
<comment type="subcellular location">
    <subcellularLocation>
        <location evidence="1">Nucleus</location>
    </subcellularLocation>
</comment>
<dbReference type="PANTHER" id="PTHR10997">
    <property type="entry name" value="IMPORTIN-7, 8, 11"/>
    <property type="match status" value="1"/>
</dbReference>
<dbReference type="GO" id="GO:0006606">
    <property type="term" value="P:protein import into nucleus"/>
    <property type="evidence" value="ECO:0007669"/>
    <property type="project" value="TreeGrafter"/>
</dbReference>
<dbReference type="PANTHER" id="PTHR10997:SF29">
    <property type="entry name" value="ARM REPEAT SUPERFAMILY PROTEIN"/>
    <property type="match status" value="1"/>
</dbReference>
<dbReference type="InterPro" id="IPR001494">
    <property type="entry name" value="Importin-beta_N"/>
</dbReference>
<feature type="domain" description="Importin N-terminal" evidence="4">
    <location>
        <begin position="26"/>
        <end position="94"/>
    </location>
</feature>
<gene>
    <name evidence="5" type="ORF">ACMD2_02472</name>
</gene>
<evidence type="ECO:0000313" key="5">
    <source>
        <dbReference type="EMBL" id="OAY69143.1"/>
    </source>
</evidence>
<evidence type="ECO:0000256" key="3">
    <source>
        <dbReference type="ARBA" id="ARBA00023242"/>
    </source>
</evidence>
<evidence type="ECO:0000256" key="2">
    <source>
        <dbReference type="ARBA" id="ARBA00022448"/>
    </source>
</evidence>
<keyword evidence="2" id="KW-0813">Transport</keyword>
<dbReference type="STRING" id="4615.A0A199UWG5"/>
<keyword evidence="3" id="KW-0539">Nucleus</keyword>
<dbReference type="EMBL" id="LSRQ01004555">
    <property type="protein sequence ID" value="OAY69143.1"/>
    <property type="molecule type" value="Genomic_DNA"/>
</dbReference>
<accession>A0A199UWG5</accession>
<proteinExistence type="predicted"/>
<dbReference type="GO" id="GO:0031267">
    <property type="term" value="F:small GTPase binding"/>
    <property type="evidence" value="ECO:0007669"/>
    <property type="project" value="InterPro"/>
</dbReference>
<dbReference type="AlphaFoldDB" id="A0A199UWG5"/>
<dbReference type="InterPro" id="IPR016024">
    <property type="entry name" value="ARM-type_fold"/>
</dbReference>